<evidence type="ECO:0000313" key="10">
    <source>
        <dbReference type="Proteomes" id="UP000824242"/>
    </source>
</evidence>
<evidence type="ECO:0000313" key="9">
    <source>
        <dbReference type="EMBL" id="HIR46932.1"/>
    </source>
</evidence>
<name>A0A9D1ALS3_9FIRM</name>
<dbReference type="GO" id="GO:0044205">
    <property type="term" value="P:'de novo' UMP biosynthetic process"/>
    <property type="evidence" value="ECO:0007669"/>
    <property type="project" value="UniProtKB-UniRule"/>
</dbReference>
<accession>A0A9D1ALS3</accession>
<dbReference type="PANTHER" id="PTHR43375:SF1">
    <property type="entry name" value="OROTIDINE 5'-PHOSPHATE DECARBOXYLASE"/>
    <property type="match status" value="1"/>
</dbReference>
<dbReference type="InterPro" id="IPR011060">
    <property type="entry name" value="RibuloseP-bd_barrel"/>
</dbReference>
<feature type="domain" description="Orotidine 5'-phosphate decarboxylase" evidence="8">
    <location>
        <begin position="16"/>
        <end position="292"/>
    </location>
</feature>
<dbReference type="InterPro" id="IPR013785">
    <property type="entry name" value="Aldolase_TIM"/>
</dbReference>
<dbReference type="InterPro" id="IPR018089">
    <property type="entry name" value="OMPdecase_AS"/>
</dbReference>
<dbReference type="GO" id="GO:0006207">
    <property type="term" value="P:'de novo' pyrimidine nucleobase biosynthetic process"/>
    <property type="evidence" value="ECO:0007669"/>
    <property type="project" value="InterPro"/>
</dbReference>
<gene>
    <name evidence="7 9" type="primary">pyrF</name>
    <name evidence="9" type="ORF">IAB89_04625</name>
</gene>
<comment type="catalytic activity">
    <reaction evidence="6 7">
        <text>orotidine 5'-phosphate + H(+) = UMP + CO2</text>
        <dbReference type="Rhea" id="RHEA:11596"/>
        <dbReference type="ChEBI" id="CHEBI:15378"/>
        <dbReference type="ChEBI" id="CHEBI:16526"/>
        <dbReference type="ChEBI" id="CHEBI:57538"/>
        <dbReference type="ChEBI" id="CHEBI:57865"/>
        <dbReference type="EC" id="4.1.1.23"/>
    </reaction>
</comment>
<dbReference type="AlphaFoldDB" id="A0A9D1ALS3"/>
<feature type="active site" description="Proton donor" evidence="7">
    <location>
        <position position="106"/>
    </location>
</feature>
<organism evidence="9 10">
    <name type="scientific">Candidatus Caccousia avicola</name>
    <dbReference type="NCBI Taxonomy" id="2840721"/>
    <lineage>
        <taxon>Bacteria</taxon>
        <taxon>Bacillati</taxon>
        <taxon>Bacillota</taxon>
        <taxon>Clostridia</taxon>
        <taxon>Eubacteriales</taxon>
        <taxon>Oscillospiraceae</taxon>
        <taxon>Oscillospiraceae incertae sedis</taxon>
        <taxon>Candidatus Caccousia</taxon>
    </lineage>
</organism>
<evidence type="ECO:0000256" key="5">
    <source>
        <dbReference type="ARBA" id="ARBA00023239"/>
    </source>
</evidence>
<dbReference type="InterPro" id="IPR011995">
    <property type="entry name" value="OMPdecase_type-2"/>
</dbReference>
<dbReference type="SUPFAM" id="SSF51366">
    <property type="entry name" value="Ribulose-phoshate binding barrel"/>
    <property type="match status" value="1"/>
</dbReference>
<dbReference type="EC" id="4.1.1.23" evidence="7"/>
<comment type="pathway">
    <text evidence="1 7">Pyrimidine metabolism; UMP biosynthesis via de novo pathway; UMP from orotate: step 2/2.</text>
</comment>
<evidence type="ECO:0000256" key="4">
    <source>
        <dbReference type="ARBA" id="ARBA00022975"/>
    </source>
</evidence>
<dbReference type="SMART" id="SM00934">
    <property type="entry name" value="OMPdecase"/>
    <property type="match status" value="1"/>
</dbReference>
<keyword evidence="4 7" id="KW-0665">Pyrimidine biosynthesis</keyword>
<dbReference type="Pfam" id="PF00215">
    <property type="entry name" value="OMPdecase"/>
    <property type="match status" value="1"/>
</dbReference>
<sequence>MSLNKMIERIAALQNPTVAGLDPKLDYIPAYLKEEAYAAHGQTLEGAAAAILAYNKGLIDALCGIVPAVKPQAAYYEMYGWQGVRTLHETIRYAQEKGMYVILDGKRNDIGATMEAYATAHLGLTAVEDELVEAFGADSLTVNGYLGTDGIDPLLKVCAAQDKGIFVLVKTSNPSSGELQDQKLESGETVYRAMGAFCEKWGASLPGKYGYSGVGAVVGATYPAQLGELRAAMPSTFFLVPGYGAQGGGAKDVAPGFDKNGLGAIVNASRSILCAWKKTNAAPEDYAKAAAAEAVRMRDDIMSEVGEIRLPE</sequence>
<comment type="similarity">
    <text evidence="2 7">Belongs to the OMP decarboxylase family. Type 2 subfamily.</text>
</comment>
<dbReference type="NCBIfam" id="TIGR02127">
    <property type="entry name" value="pyrF_sub2"/>
    <property type="match status" value="1"/>
</dbReference>
<dbReference type="PROSITE" id="PS00156">
    <property type="entry name" value="OMPDECASE"/>
    <property type="match status" value="1"/>
</dbReference>
<dbReference type="InterPro" id="IPR001754">
    <property type="entry name" value="OMPdeCOase_dom"/>
</dbReference>
<proteinExistence type="inferred from homology"/>
<dbReference type="Proteomes" id="UP000824242">
    <property type="component" value="Unassembled WGS sequence"/>
</dbReference>
<dbReference type="EMBL" id="DVGZ01000042">
    <property type="protein sequence ID" value="HIR46932.1"/>
    <property type="molecule type" value="Genomic_DNA"/>
</dbReference>
<evidence type="ECO:0000256" key="6">
    <source>
        <dbReference type="ARBA" id="ARBA00049157"/>
    </source>
</evidence>
<evidence type="ECO:0000256" key="2">
    <source>
        <dbReference type="ARBA" id="ARBA00008847"/>
    </source>
</evidence>
<evidence type="ECO:0000256" key="3">
    <source>
        <dbReference type="ARBA" id="ARBA00022793"/>
    </source>
</evidence>
<keyword evidence="3 7" id="KW-0210">Decarboxylase</keyword>
<dbReference type="HAMAP" id="MF_01215">
    <property type="entry name" value="OMPdecase_type2"/>
    <property type="match status" value="1"/>
</dbReference>
<reference evidence="9" key="2">
    <citation type="journal article" date="2021" name="PeerJ">
        <title>Extensive microbial diversity within the chicken gut microbiome revealed by metagenomics and culture.</title>
        <authorList>
            <person name="Gilroy R."/>
            <person name="Ravi A."/>
            <person name="Getino M."/>
            <person name="Pursley I."/>
            <person name="Horton D.L."/>
            <person name="Alikhan N.F."/>
            <person name="Baker D."/>
            <person name="Gharbi K."/>
            <person name="Hall N."/>
            <person name="Watson M."/>
            <person name="Adriaenssens E.M."/>
            <person name="Foster-Nyarko E."/>
            <person name="Jarju S."/>
            <person name="Secka A."/>
            <person name="Antonio M."/>
            <person name="Oren A."/>
            <person name="Chaudhuri R.R."/>
            <person name="La Ragione R."/>
            <person name="Hildebrand F."/>
            <person name="Pallen M.J."/>
        </authorList>
    </citation>
    <scope>NUCLEOTIDE SEQUENCE</scope>
    <source>
        <strain evidence="9">ChiSxjej1B13-7958</strain>
    </source>
</reference>
<comment type="caution">
    <text evidence="9">The sequence shown here is derived from an EMBL/GenBank/DDBJ whole genome shotgun (WGS) entry which is preliminary data.</text>
</comment>
<protein>
    <recommendedName>
        <fullName evidence="7">Orotidine 5'-phosphate decarboxylase</fullName>
        <ecNumber evidence="7">4.1.1.23</ecNumber>
    </recommendedName>
    <alternativeName>
        <fullName evidence="7">OMP decarboxylase</fullName>
        <shortName evidence="7">OMPDCase</shortName>
        <shortName evidence="7">OMPdecase</shortName>
    </alternativeName>
</protein>
<evidence type="ECO:0000259" key="8">
    <source>
        <dbReference type="SMART" id="SM00934"/>
    </source>
</evidence>
<keyword evidence="5 7" id="KW-0456">Lyase</keyword>
<dbReference type="GO" id="GO:0004590">
    <property type="term" value="F:orotidine-5'-phosphate decarboxylase activity"/>
    <property type="evidence" value="ECO:0007669"/>
    <property type="project" value="UniProtKB-UniRule"/>
</dbReference>
<evidence type="ECO:0000256" key="7">
    <source>
        <dbReference type="HAMAP-Rule" id="MF_01215"/>
    </source>
</evidence>
<dbReference type="Gene3D" id="3.20.20.70">
    <property type="entry name" value="Aldolase class I"/>
    <property type="match status" value="1"/>
</dbReference>
<dbReference type="PANTHER" id="PTHR43375">
    <property type="entry name" value="OROTIDINE 5'-PHOSPHATE DECARBOXYLASE"/>
    <property type="match status" value="1"/>
</dbReference>
<dbReference type="CDD" id="cd04725">
    <property type="entry name" value="OMP_decarboxylase_like"/>
    <property type="match status" value="1"/>
</dbReference>
<reference evidence="9" key="1">
    <citation type="submission" date="2020-10" db="EMBL/GenBank/DDBJ databases">
        <authorList>
            <person name="Gilroy R."/>
        </authorList>
    </citation>
    <scope>NUCLEOTIDE SEQUENCE</scope>
    <source>
        <strain evidence="9">ChiSxjej1B13-7958</strain>
    </source>
</reference>
<evidence type="ECO:0000256" key="1">
    <source>
        <dbReference type="ARBA" id="ARBA00004861"/>
    </source>
</evidence>